<dbReference type="Proteomes" id="UP000799772">
    <property type="component" value="Unassembled WGS sequence"/>
</dbReference>
<dbReference type="PANTHER" id="PTHR43671:SF13">
    <property type="entry name" value="SERINE_THREONINE-PROTEIN KINASE NEK2"/>
    <property type="match status" value="1"/>
</dbReference>
<gene>
    <name evidence="8" type="ORF">NA57DRAFT_77505</name>
</gene>
<feature type="region of interest" description="Disordered" evidence="6">
    <location>
        <begin position="635"/>
        <end position="658"/>
    </location>
</feature>
<keyword evidence="5" id="KW-0067">ATP-binding</keyword>
<comment type="caution">
    <text evidence="8">The sequence shown here is derived from an EMBL/GenBank/DDBJ whole genome shotgun (WGS) entry which is preliminary data.</text>
</comment>
<dbReference type="GO" id="GO:0005524">
    <property type="term" value="F:ATP binding"/>
    <property type="evidence" value="ECO:0007669"/>
    <property type="project" value="UniProtKB-KW"/>
</dbReference>
<name>A0A9P4I8P8_9PEZI</name>
<dbReference type="CDD" id="cd00180">
    <property type="entry name" value="PKc"/>
    <property type="match status" value="1"/>
</dbReference>
<protein>
    <recommendedName>
        <fullName evidence="1">non-specific serine/threonine protein kinase</fullName>
        <ecNumber evidence="1">2.7.11.1</ecNumber>
    </recommendedName>
</protein>
<accession>A0A9P4I8P8</accession>
<reference evidence="8" key="1">
    <citation type="journal article" date="2020" name="Stud. Mycol.">
        <title>101 Dothideomycetes genomes: a test case for predicting lifestyles and emergence of pathogens.</title>
        <authorList>
            <person name="Haridas S."/>
            <person name="Albert R."/>
            <person name="Binder M."/>
            <person name="Bloem J."/>
            <person name="Labutti K."/>
            <person name="Salamov A."/>
            <person name="Andreopoulos B."/>
            <person name="Baker S."/>
            <person name="Barry K."/>
            <person name="Bills G."/>
            <person name="Bluhm B."/>
            <person name="Cannon C."/>
            <person name="Castanera R."/>
            <person name="Culley D."/>
            <person name="Daum C."/>
            <person name="Ezra D."/>
            <person name="Gonzalez J."/>
            <person name="Henrissat B."/>
            <person name="Kuo A."/>
            <person name="Liang C."/>
            <person name="Lipzen A."/>
            <person name="Lutzoni F."/>
            <person name="Magnuson J."/>
            <person name="Mondo S."/>
            <person name="Nolan M."/>
            <person name="Ohm R."/>
            <person name="Pangilinan J."/>
            <person name="Park H.-J."/>
            <person name="Ramirez L."/>
            <person name="Alfaro M."/>
            <person name="Sun H."/>
            <person name="Tritt A."/>
            <person name="Yoshinaga Y."/>
            <person name="Zwiers L.-H."/>
            <person name="Turgeon B."/>
            <person name="Goodwin S."/>
            <person name="Spatafora J."/>
            <person name="Crous P."/>
            <person name="Grigoriev I."/>
        </authorList>
    </citation>
    <scope>NUCLEOTIDE SEQUENCE</scope>
    <source>
        <strain evidence="8">CBS 133067</strain>
    </source>
</reference>
<evidence type="ECO:0000256" key="4">
    <source>
        <dbReference type="ARBA" id="ARBA00022777"/>
    </source>
</evidence>
<sequence>MAGPNDSIMNWPGAVSGFYGSFGNTPRVTTHDSPTPPYSQSNQQRGDGIELIYKQLLDAKKDPNNKYCKPFIVQDDLNRIWGDPRNVARVIGSGWADQEVDVIRSFMKKILSILVVVDARDCLRDFHRNMYPSNSSGPVLTDADLPIEEHDRLDFLTPQKRDQFIEQQYMFIPYVIEEYATPETHKVDSRRRLPFESIKKNIGVGGYGKVDEVRIPRGYLKSKRIGFSEGPNLVACKRIKIKDEFDKEVQNVEMLKESLTRHDHIMLHFATITHNQVHYILLPFAEHLDLGIFLRCGISDENKRVYMFPDKFPELTDSCKSNSVRVTDHLLRQCWSLADALRWLHETITVSTSPEPLYCAHMDLKPANVLIEGPTDSQTPVGHWKLSDFGISVFREQSKQQDTKFVSPLDYFNQLTLKTRPKRVEGSYTAPEVCDNQKTVGRRSDVWSFGCLFSEVLLFALGRHTLVNEFRNVRKGHIGTDSFYRRKVSRNLAAPDARSEYEIRPWIITWLAGIPVRYSHDSSWMTSGVDGILRMLDPDTATRPTGKQAMEMTFHIRQHFLGHHSVTGCVCRSFTEGGLHPGRAPHLAGGSPPSRSTSETQVPSINSDCRTYNSAPSAPTIKRIDTLSEETIFQGPTPLQIPISRQKSPSASPTSGTTSINAAVTSLTSSPQPSRLSLSTLNMPPSAHGIQPIGGKPFPNRGSCTFSLEVERRGQLIELSKVGTATDIFMSESWIACLVNNVVYRFSLDRVGKRASELRPPIELRKDCKWEHIAMAGPFLVIRGRLKGKKQIMFCRVDLGHSFSGPEHEQIASLQHFGLSPQGAVAFVCDDVILFTHVERFSEGYQERLSLRPNRSFASAAFNDAGDLLYAWSFGQGNDELLVWRIESGTTLSQNPVMKQSYAKIGGDPGARIFPYNTQLGAIIEAPSDRFFPSRLRLKEERQAASKTITRVLTACMFNDHSLITLELDSVGRHPKLKEYNITYGTSHGIGKTAMSAEVLHSLKTRPKQNSPVAMTVTEVNDIISLVTCTDKGEIEMVEFGPS</sequence>
<dbReference type="GO" id="GO:0004674">
    <property type="term" value="F:protein serine/threonine kinase activity"/>
    <property type="evidence" value="ECO:0007669"/>
    <property type="project" value="UniProtKB-EC"/>
</dbReference>
<dbReference type="SMART" id="SM00220">
    <property type="entry name" value="S_TKc"/>
    <property type="match status" value="1"/>
</dbReference>
<evidence type="ECO:0000256" key="3">
    <source>
        <dbReference type="ARBA" id="ARBA00022741"/>
    </source>
</evidence>
<evidence type="ECO:0000313" key="9">
    <source>
        <dbReference type="Proteomes" id="UP000799772"/>
    </source>
</evidence>
<evidence type="ECO:0000256" key="2">
    <source>
        <dbReference type="ARBA" id="ARBA00022679"/>
    </source>
</evidence>
<dbReference type="InterPro" id="IPR008271">
    <property type="entry name" value="Ser/Thr_kinase_AS"/>
</dbReference>
<dbReference type="Gene3D" id="1.10.510.10">
    <property type="entry name" value="Transferase(Phosphotransferase) domain 1"/>
    <property type="match status" value="1"/>
</dbReference>
<proteinExistence type="predicted"/>
<evidence type="ECO:0000259" key="7">
    <source>
        <dbReference type="PROSITE" id="PS50011"/>
    </source>
</evidence>
<dbReference type="PANTHER" id="PTHR43671">
    <property type="entry name" value="SERINE/THREONINE-PROTEIN KINASE NEK"/>
    <property type="match status" value="1"/>
</dbReference>
<evidence type="ECO:0000256" key="1">
    <source>
        <dbReference type="ARBA" id="ARBA00012513"/>
    </source>
</evidence>
<dbReference type="PROSITE" id="PS50011">
    <property type="entry name" value="PROTEIN_KINASE_DOM"/>
    <property type="match status" value="1"/>
</dbReference>
<keyword evidence="3" id="KW-0547">Nucleotide-binding</keyword>
<feature type="region of interest" description="Disordered" evidence="6">
    <location>
        <begin position="582"/>
        <end position="617"/>
    </location>
</feature>
<dbReference type="Pfam" id="PF00069">
    <property type="entry name" value="Pkinase"/>
    <property type="match status" value="1"/>
</dbReference>
<keyword evidence="4 8" id="KW-0418">Kinase</keyword>
<evidence type="ECO:0000313" key="8">
    <source>
        <dbReference type="EMBL" id="KAF2097251.1"/>
    </source>
</evidence>
<dbReference type="InterPro" id="IPR011009">
    <property type="entry name" value="Kinase-like_dom_sf"/>
</dbReference>
<dbReference type="InterPro" id="IPR000719">
    <property type="entry name" value="Prot_kinase_dom"/>
</dbReference>
<feature type="compositionally biased region" description="Low complexity" evidence="6">
    <location>
        <begin position="648"/>
        <end position="658"/>
    </location>
</feature>
<keyword evidence="2" id="KW-0808">Transferase</keyword>
<dbReference type="SUPFAM" id="SSF56112">
    <property type="entry name" value="Protein kinase-like (PK-like)"/>
    <property type="match status" value="1"/>
</dbReference>
<evidence type="ECO:0000256" key="6">
    <source>
        <dbReference type="SAM" id="MobiDB-lite"/>
    </source>
</evidence>
<feature type="compositionally biased region" description="Polar residues" evidence="6">
    <location>
        <begin position="593"/>
        <end position="617"/>
    </location>
</feature>
<evidence type="ECO:0000256" key="5">
    <source>
        <dbReference type="ARBA" id="ARBA00022840"/>
    </source>
</evidence>
<dbReference type="AlphaFoldDB" id="A0A9P4I8P8"/>
<dbReference type="InterPro" id="IPR050660">
    <property type="entry name" value="NEK_Ser/Thr_kinase"/>
</dbReference>
<dbReference type="EMBL" id="ML978128">
    <property type="protein sequence ID" value="KAF2097251.1"/>
    <property type="molecule type" value="Genomic_DNA"/>
</dbReference>
<feature type="domain" description="Protein kinase" evidence="7">
    <location>
        <begin position="196"/>
        <end position="561"/>
    </location>
</feature>
<organism evidence="8 9">
    <name type="scientific">Rhizodiscina lignyota</name>
    <dbReference type="NCBI Taxonomy" id="1504668"/>
    <lineage>
        <taxon>Eukaryota</taxon>
        <taxon>Fungi</taxon>
        <taxon>Dikarya</taxon>
        <taxon>Ascomycota</taxon>
        <taxon>Pezizomycotina</taxon>
        <taxon>Dothideomycetes</taxon>
        <taxon>Pleosporomycetidae</taxon>
        <taxon>Aulographales</taxon>
        <taxon>Rhizodiscinaceae</taxon>
        <taxon>Rhizodiscina</taxon>
    </lineage>
</organism>
<keyword evidence="9" id="KW-1185">Reference proteome</keyword>
<dbReference type="EC" id="2.7.11.1" evidence="1"/>
<feature type="region of interest" description="Disordered" evidence="6">
    <location>
        <begin position="25"/>
        <end position="44"/>
    </location>
</feature>
<dbReference type="PROSITE" id="PS00108">
    <property type="entry name" value="PROTEIN_KINASE_ST"/>
    <property type="match status" value="1"/>
</dbReference>
<dbReference type="OrthoDB" id="5986190at2759"/>